<dbReference type="InterPro" id="IPR036589">
    <property type="entry name" value="HCY_dom_sf"/>
</dbReference>
<evidence type="ECO:0000313" key="5">
    <source>
        <dbReference type="EMBL" id="KUH57606.1"/>
    </source>
</evidence>
<evidence type="ECO:0000256" key="1">
    <source>
        <dbReference type="ARBA" id="ARBA00022603"/>
    </source>
</evidence>
<dbReference type="AlphaFoldDB" id="A0A100YTV9"/>
<comment type="caution">
    <text evidence="5">The sequence shown here is derived from an EMBL/GenBank/DDBJ whole genome shotgun (WGS) entry which is preliminary data.</text>
</comment>
<dbReference type="Gene3D" id="3.20.20.330">
    <property type="entry name" value="Homocysteine-binding-like domain"/>
    <property type="match status" value="1"/>
</dbReference>
<dbReference type="PROSITE" id="PS50970">
    <property type="entry name" value="HCY"/>
    <property type="match status" value="1"/>
</dbReference>
<evidence type="ECO:0000256" key="2">
    <source>
        <dbReference type="ARBA" id="ARBA00022679"/>
    </source>
</evidence>
<dbReference type="GO" id="GO:0008168">
    <property type="term" value="F:methyltransferase activity"/>
    <property type="evidence" value="ECO:0007669"/>
    <property type="project" value="UniProtKB-KW"/>
</dbReference>
<evidence type="ECO:0000313" key="6">
    <source>
        <dbReference type="Proteomes" id="UP000054078"/>
    </source>
</evidence>
<dbReference type="Proteomes" id="UP000054078">
    <property type="component" value="Unassembled WGS sequence"/>
</dbReference>
<dbReference type="InterPro" id="IPR003726">
    <property type="entry name" value="HCY_dom"/>
</dbReference>
<comment type="caution">
    <text evidence="3">Lacks conserved residue(s) required for the propagation of feature annotation.</text>
</comment>
<evidence type="ECO:0000259" key="4">
    <source>
        <dbReference type="PROSITE" id="PS50970"/>
    </source>
</evidence>
<dbReference type="STRING" id="1299998.AUL39_10595"/>
<feature type="domain" description="Hcy-binding" evidence="4">
    <location>
        <begin position="26"/>
        <end position="141"/>
    </location>
</feature>
<keyword evidence="6" id="KW-1185">Reference proteome</keyword>
<protein>
    <recommendedName>
        <fullName evidence="4">Hcy-binding domain-containing protein</fullName>
    </recommendedName>
</protein>
<dbReference type="GO" id="GO:0032259">
    <property type="term" value="P:methylation"/>
    <property type="evidence" value="ECO:0007669"/>
    <property type="project" value="UniProtKB-KW"/>
</dbReference>
<evidence type="ECO:0000256" key="3">
    <source>
        <dbReference type="PROSITE-ProRule" id="PRU00333"/>
    </source>
</evidence>
<gene>
    <name evidence="5" type="ORF">AUL39_10595</name>
</gene>
<sequence length="141" mass="14907">MANAKKLGCTWPEARLEPRRLRVADDYLQGVLDGKNFLVFDGAMGTQLQARGLAAGELPELLCLTNPGEISEVHAAYVAAGADVVTTNTFGANRDKLGDAATVEQIFDAAVSCARASGGALRRRRHRPVGAAPRAYGDPSL</sequence>
<proteinExistence type="predicted"/>
<reference evidence="5 6" key="1">
    <citation type="submission" date="2015-12" db="EMBL/GenBank/DDBJ databases">
        <title>Draft Genome Sequence of Olsenella scatoligenes SK9K4T; a Producer of 3-Methylindole- (skatole) and 4-Methylphenol- (p-cresol) Isolated from Pig Feces.</title>
        <authorList>
            <person name="Li X."/>
            <person name="Borg B."/>
            <person name="Canibe N."/>
        </authorList>
    </citation>
    <scope>NUCLEOTIDE SEQUENCE [LARGE SCALE GENOMIC DNA]</scope>
    <source>
        <strain evidence="5 6">SK9K4</strain>
    </source>
</reference>
<organism evidence="5 6">
    <name type="scientific">Tractidigestivibacter scatoligenes</name>
    <name type="common">Olsenella scatoligenes</name>
    <dbReference type="NCBI Taxonomy" id="1299998"/>
    <lineage>
        <taxon>Bacteria</taxon>
        <taxon>Bacillati</taxon>
        <taxon>Actinomycetota</taxon>
        <taxon>Coriobacteriia</taxon>
        <taxon>Coriobacteriales</taxon>
        <taxon>Atopobiaceae</taxon>
        <taxon>Tractidigestivibacter</taxon>
    </lineage>
</organism>
<dbReference type="EMBL" id="LOJF01000013">
    <property type="protein sequence ID" value="KUH57606.1"/>
    <property type="molecule type" value="Genomic_DNA"/>
</dbReference>
<dbReference type="Pfam" id="PF02574">
    <property type="entry name" value="S-methyl_trans"/>
    <property type="match status" value="1"/>
</dbReference>
<dbReference type="PANTHER" id="PTHR11103">
    <property type="entry name" value="SLR1189 PROTEIN"/>
    <property type="match status" value="1"/>
</dbReference>
<accession>A0A100YTV9</accession>
<keyword evidence="2" id="KW-0808">Transferase</keyword>
<dbReference type="SUPFAM" id="SSF82282">
    <property type="entry name" value="Homocysteine S-methyltransferase"/>
    <property type="match status" value="1"/>
</dbReference>
<name>A0A100YTV9_TRASO</name>
<dbReference type="PANTHER" id="PTHR11103:SF18">
    <property type="entry name" value="SLR1189 PROTEIN"/>
    <property type="match status" value="1"/>
</dbReference>
<keyword evidence="1" id="KW-0489">Methyltransferase</keyword>